<feature type="transmembrane region" description="Helical" evidence="5">
    <location>
        <begin position="129"/>
        <end position="147"/>
    </location>
</feature>
<dbReference type="Gene3D" id="1.20.1250.20">
    <property type="entry name" value="MFS general substrate transporter like domains"/>
    <property type="match status" value="1"/>
</dbReference>
<name>A0A2J6S1R8_HYAVF</name>
<protein>
    <submittedName>
        <fullName evidence="6">Putative MFS transporter</fullName>
    </submittedName>
</protein>
<dbReference type="GO" id="GO:0022857">
    <property type="term" value="F:transmembrane transporter activity"/>
    <property type="evidence" value="ECO:0007669"/>
    <property type="project" value="InterPro"/>
</dbReference>
<dbReference type="STRING" id="1149755.A0A2J6S1R8"/>
<keyword evidence="7" id="KW-1185">Reference proteome</keyword>
<feature type="transmembrane region" description="Helical" evidence="5">
    <location>
        <begin position="501"/>
        <end position="520"/>
    </location>
</feature>
<evidence type="ECO:0000313" key="7">
    <source>
        <dbReference type="Proteomes" id="UP000235786"/>
    </source>
</evidence>
<feature type="transmembrane region" description="Helical" evidence="5">
    <location>
        <begin position="105"/>
        <end position="122"/>
    </location>
</feature>
<sequence>MARRNRNNILAGDEVLVPGTIVLLDPRHVLSRHAKNNSDIVLVPTPSDDPEDPLNWAPLRKTLALSCMLLYVFAVGVETAVLTSILVPFSIFSTISIPDLINGNGYSYLLAGWGLLFWQPFALQYGKRLTYLATFAGVTAINIWMAYCRSNTPWIIVNVLSGFFAATVEALPENTIVDLYFTHERGSLLALYALALIGGSTVGGVIAGFICDALGPEWVFFIPTIFGGGVWIFMLFFMEETNYNREATGMVQNVVDSELVQDTLVASTLPTSKKEHVEQAVTPTVVGSVEYKPKTFFQKLSLVSNQKRGNFWFIAWNQVRFATWPVVLFSGFMYGLNLVWTVVFGFTSSTILSAPPYNFSASMVGLTGLAALVGIFASVLTSGKLNDIIMLRLVKRNDGVYEPEMRLWLFSIAVLLIPASIILWGVGAAHGIPWMGLMTASALLAFANTLSVPLSVNYVIDSYRDMAGAALTVVIIIRNTMYFAISYGISPWIEGMGMQNAYILCAFIALITTASFLIMVKWGKEIRQKSAVKYWALRKESIDRGVVH</sequence>
<dbReference type="InterPro" id="IPR011701">
    <property type="entry name" value="MFS"/>
</dbReference>
<dbReference type="SUPFAM" id="SSF103473">
    <property type="entry name" value="MFS general substrate transporter"/>
    <property type="match status" value="1"/>
</dbReference>
<dbReference type="PANTHER" id="PTHR23502">
    <property type="entry name" value="MAJOR FACILITATOR SUPERFAMILY"/>
    <property type="match status" value="1"/>
</dbReference>
<dbReference type="OrthoDB" id="5215911at2759"/>
<dbReference type="AlphaFoldDB" id="A0A2J6S1R8"/>
<feature type="transmembrane region" description="Helical" evidence="5">
    <location>
        <begin position="432"/>
        <end position="454"/>
    </location>
</feature>
<keyword evidence="4 5" id="KW-0472">Membrane</keyword>
<dbReference type="EMBL" id="KZ613941">
    <property type="protein sequence ID" value="PMD44719.1"/>
    <property type="molecule type" value="Genomic_DNA"/>
</dbReference>
<evidence type="ECO:0000256" key="4">
    <source>
        <dbReference type="ARBA" id="ARBA00023136"/>
    </source>
</evidence>
<evidence type="ECO:0000256" key="5">
    <source>
        <dbReference type="SAM" id="Phobius"/>
    </source>
</evidence>
<accession>A0A2J6S1R8</accession>
<keyword evidence="2 5" id="KW-0812">Transmembrane</keyword>
<comment type="subcellular location">
    <subcellularLocation>
        <location evidence="1">Membrane</location>
        <topology evidence="1">Multi-pass membrane protein</topology>
    </subcellularLocation>
</comment>
<gene>
    <name evidence="6" type="ORF">L207DRAFT_552806</name>
</gene>
<feature type="transmembrane region" description="Helical" evidence="5">
    <location>
        <begin position="466"/>
        <end position="489"/>
    </location>
</feature>
<reference evidence="6 7" key="1">
    <citation type="submission" date="2016-04" db="EMBL/GenBank/DDBJ databases">
        <title>A degradative enzymes factory behind the ericoid mycorrhizal symbiosis.</title>
        <authorList>
            <consortium name="DOE Joint Genome Institute"/>
            <person name="Martino E."/>
            <person name="Morin E."/>
            <person name="Grelet G."/>
            <person name="Kuo A."/>
            <person name="Kohler A."/>
            <person name="Daghino S."/>
            <person name="Barry K."/>
            <person name="Choi C."/>
            <person name="Cichocki N."/>
            <person name="Clum A."/>
            <person name="Copeland A."/>
            <person name="Hainaut M."/>
            <person name="Haridas S."/>
            <person name="Labutti K."/>
            <person name="Lindquist E."/>
            <person name="Lipzen A."/>
            <person name="Khouja H.-R."/>
            <person name="Murat C."/>
            <person name="Ohm R."/>
            <person name="Olson A."/>
            <person name="Spatafora J."/>
            <person name="Veneault-Fourrey C."/>
            <person name="Henrissat B."/>
            <person name="Grigoriev I."/>
            <person name="Martin F."/>
            <person name="Perotto S."/>
        </authorList>
    </citation>
    <scope>NUCLEOTIDE SEQUENCE [LARGE SCALE GENOMIC DNA]</scope>
    <source>
        <strain evidence="6 7">F</strain>
    </source>
</reference>
<organism evidence="6 7">
    <name type="scientific">Hyaloscypha variabilis (strain UAMH 11265 / GT02V1 / F)</name>
    <name type="common">Meliniomyces variabilis</name>
    <dbReference type="NCBI Taxonomy" id="1149755"/>
    <lineage>
        <taxon>Eukaryota</taxon>
        <taxon>Fungi</taxon>
        <taxon>Dikarya</taxon>
        <taxon>Ascomycota</taxon>
        <taxon>Pezizomycotina</taxon>
        <taxon>Leotiomycetes</taxon>
        <taxon>Helotiales</taxon>
        <taxon>Hyaloscyphaceae</taxon>
        <taxon>Hyaloscypha</taxon>
        <taxon>Hyaloscypha variabilis</taxon>
    </lineage>
</organism>
<dbReference type="Pfam" id="PF07690">
    <property type="entry name" value="MFS_1"/>
    <property type="match status" value="1"/>
</dbReference>
<evidence type="ECO:0000256" key="1">
    <source>
        <dbReference type="ARBA" id="ARBA00004141"/>
    </source>
</evidence>
<feature type="transmembrane region" description="Helical" evidence="5">
    <location>
        <begin position="363"/>
        <end position="386"/>
    </location>
</feature>
<feature type="transmembrane region" description="Helical" evidence="5">
    <location>
        <begin position="69"/>
        <end position="93"/>
    </location>
</feature>
<dbReference type="PANTHER" id="PTHR23502:SF30">
    <property type="entry name" value="TRANSPORTER, PUTATIVE (AFU_ORTHOLOGUE AFUA_8G04702)-RELATED"/>
    <property type="match status" value="1"/>
</dbReference>
<evidence type="ECO:0000256" key="2">
    <source>
        <dbReference type="ARBA" id="ARBA00022692"/>
    </source>
</evidence>
<evidence type="ECO:0000313" key="6">
    <source>
        <dbReference type="EMBL" id="PMD44719.1"/>
    </source>
</evidence>
<feature type="transmembrane region" description="Helical" evidence="5">
    <location>
        <begin position="153"/>
        <end position="171"/>
    </location>
</feature>
<dbReference type="InterPro" id="IPR036259">
    <property type="entry name" value="MFS_trans_sf"/>
</dbReference>
<dbReference type="Proteomes" id="UP000235786">
    <property type="component" value="Unassembled WGS sequence"/>
</dbReference>
<proteinExistence type="predicted"/>
<feature type="transmembrane region" description="Helical" evidence="5">
    <location>
        <begin position="216"/>
        <end position="237"/>
    </location>
</feature>
<feature type="transmembrane region" description="Helical" evidence="5">
    <location>
        <begin position="407"/>
        <end position="426"/>
    </location>
</feature>
<dbReference type="GO" id="GO:0005886">
    <property type="term" value="C:plasma membrane"/>
    <property type="evidence" value="ECO:0007669"/>
    <property type="project" value="TreeGrafter"/>
</dbReference>
<evidence type="ECO:0000256" key="3">
    <source>
        <dbReference type="ARBA" id="ARBA00022989"/>
    </source>
</evidence>
<feature type="transmembrane region" description="Helical" evidence="5">
    <location>
        <begin position="321"/>
        <end position="343"/>
    </location>
</feature>
<feature type="transmembrane region" description="Helical" evidence="5">
    <location>
        <begin position="191"/>
        <end position="210"/>
    </location>
</feature>
<keyword evidence="3 5" id="KW-1133">Transmembrane helix</keyword>